<keyword evidence="6" id="KW-1003">Cell membrane</keyword>
<comment type="caution">
    <text evidence="6">Lacks conserved residue(s) required for the propagation of feature annotation.</text>
</comment>
<evidence type="ECO:0000313" key="8">
    <source>
        <dbReference type="EMBL" id="CAA9279217.1"/>
    </source>
</evidence>
<evidence type="ECO:0000256" key="2">
    <source>
        <dbReference type="ARBA" id="ARBA00022692"/>
    </source>
</evidence>
<comment type="subcellular location">
    <subcellularLocation>
        <location evidence="6">Cell membrane</location>
        <topology evidence="6">Multi-pass membrane protein</topology>
    </subcellularLocation>
    <subcellularLocation>
        <location evidence="1">Membrane</location>
        <topology evidence="1">Multi-pass membrane protein</topology>
    </subcellularLocation>
</comment>
<dbReference type="InterPro" id="IPR000412">
    <property type="entry name" value="ABC_2_transport"/>
</dbReference>
<comment type="similarity">
    <text evidence="6">Belongs to the ABC-2 integral membrane protein family.</text>
</comment>
<dbReference type="PANTHER" id="PTHR43229">
    <property type="entry name" value="NODULATION PROTEIN J"/>
    <property type="match status" value="1"/>
</dbReference>
<feature type="transmembrane region" description="Helical" evidence="6">
    <location>
        <begin position="61"/>
        <end position="83"/>
    </location>
</feature>
<keyword evidence="4 6" id="KW-0472">Membrane</keyword>
<accession>A0A6J4JHK3</accession>
<keyword evidence="2 6" id="KW-0812">Transmembrane</keyword>
<dbReference type="InterPro" id="IPR013525">
    <property type="entry name" value="ABC2_TM"/>
</dbReference>
<evidence type="ECO:0000256" key="6">
    <source>
        <dbReference type="RuleBase" id="RU361157"/>
    </source>
</evidence>
<dbReference type="PROSITE" id="PS51012">
    <property type="entry name" value="ABC_TM2"/>
    <property type="match status" value="1"/>
</dbReference>
<feature type="transmembrane region" description="Helical" evidence="6">
    <location>
        <begin position="138"/>
        <end position="162"/>
    </location>
</feature>
<feature type="transmembrane region" description="Helical" evidence="6">
    <location>
        <begin position="112"/>
        <end position="131"/>
    </location>
</feature>
<name>A0A6J4JHK3_9ACTN</name>
<dbReference type="GO" id="GO:0046677">
    <property type="term" value="P:response to antibiotic"/>
    <property type="evidence" value="ECO:0007669"/>
    <property type="project" value="UniProtKB-KW"/>
</dbReference>
<keyword evidence="6" id="KW-0813">Transport</keyword>
<reference evidence="8" key="1">
    <citation type="submission" date="2020-02" db="EMBL/GenBank/DDBJ databases">
        <authorList>
            <person name="Meier V. D."/>
        </authorList>
    </citation>
    <scope>NUCLEOTIDE SEQUENCE</scope>
    <source>
        <strain evidence="8">AVDCRST_MAG41</strain>
    </source>
</reference>
<feature type="domain" description="ABC transmembrane type-2" evidence="7">
    <location>
        <begin position="26"/>
        <end position="252"/>
    </location>
</feature>
<dbReference type="InterPro" id="IPR051784">
    <property type="entry name" value="Nod_factor_ABC_transporter"/>
</dbReference>
<evidence type="ECO:0000256" key="4">
    <source>
        <dbReference type="ARBA" id="ARBA00023136"/>
    </source>
</evidence>
<evidence type="ECO:0000256" key="3">
    <source>
        <dbReference type="ARBA" id="ARBA00022989"/>
    </source>
</evidence>
<dbReference type="PIRSF" id="PIRSF006648">
    <property type="entry name" value="DrrB"/>
    <property type="match status" value="1"/>
</dbReference>
<gene>
    <name evidence="8" type="ORF">AVDCRST_MAG41-3387</name>
</gene>
<evidence type="ECO:0000259" key="7">
    <source>
        <dbReference type="PROSITE" id="PS51012"/>
    </source>
</evidence>
<keyword evidence="5" id="KW-0046">Antibiotic resistance</keyword>
<keyword evidence="3 6" id="KW-1133">Transmembrane helix</keyword>
<dbReference type="EMBL" id="CADCTP010000310">
    <property type="protein sequence ID" value="CAA9279217.1"/>
    <property type="molecule type" value="Genomic_DNA"/>
</dbReference>
<dbReference type="GO" id="GO:0043190">
    <property type="term" value="C:ATP-binding cassette (ABC) transporter complex"/>
    <property type="evidence" value="ECO:0007669"/>
    <property type="project" value="InterPro"/>
</dbReference>
<dbReference type="GO" id="GO:0140359">
    <property type="term" value="F:ABC-type transporter activity"/>
    <property type="evidence" value="ECO:0007669"/>
    <property type="project" value="InterPro"/>
</dbReference>
<evidence type="ECO:0000256" key="5">
    <source>
        <dbReference type="ARBA" id="ARBA00023251"/>
    </source>
</evidence>
<dbReference type="InterPro" id="IPR047817">
    <property type="entry name" value="ABC2_TM_bact-type"/>
</dbReference>
<feature type="transmembrane region" description="Helical" evidence="6">
    <location>
        <begin position="26"/>
        <end position="49"/>
    </location>
</feature>
<sequence length="253" mass="26409">MSVRDFATDTGIVLERELRPALRDPFSVVFSMVQPLVFLGLFAPLLTGLTGASTADSLRSFVPGILVMTCLIGCSMTGSALQLEMTTGSHERLLVSPLGRPAQLVGRALKEIVPVLVQALLIVLVTLPFGFRAAPAGLVVGLALLAVTAVGLGALSYALALAVREQEWAFWGVQQTVLFPLLLLAGVLLPLESGPGWMRAASVVNPLRHLVDAERALFAGDLLTGAVGRGALAAVVTGAVGVWVGTRAMHRAG</sequence>
<proteinExistence type="inferred from homology"/>
<feature type="transmembrane region" description="Helical" evidence="6">
    <location>
        <begin position="168"/>
        <end position="189"/>
    </location>
</feature>
<evidence type="ECO:0000256" key="1">
    <source>
        <dbReference type="ARBA" id="ARBA00004141"/>
    </source>
</evidence>
<organism evidence="8">
    <name type="scientific">uncultured Mycobacteriales bacterium</name>
    <dbReference type="NCBI Taxonomy" id="581187"/>
    <lineage>
        <taxon>Bacteria</taxon>
        <taxon>Bacillati</taxon>
        <taxon>Actinomycetota</taxon>
        <taxon>Actinomycetes</taxon>
        <taxon>Mycobacteriales</taxon>
        <taxon>environmental samples</taxon>
    </lineage>
</organism>
<dbReference type="AlphaFoldDB" id="A0A6J4JHK3"/>
<dbReference type="Pfam" id="PF01061">
    <property type="entry name" value="ABC2_membrane"/>
    <property type="match status" value="1"/>
</dbReference>
<dbReference type="PANTHER" id="PTHR43229:SF3">
    <property type="entry name" value="ABC-TYPE MULTIDRUG TRANSPORT SYSTEM, PERMEASE COMPONENT"/>
    <property type="match status" value="1"/>
</dbReference>
<protein>
    <recommendedName>
        <fullName evidence="6">Transport permease protein</fullName>
    </recommendedName>
</protein>